<protein>
    <submittedName>
        <fullName evidence="3">Nodule Cysteine-Rich (NCR) secreted peptide</fullName>
    </submittedName>
    <submittedName>
        <fullName evidence="4">Putative Late nodulin</fullName>
    </submittedName>
</protein>
<keyword evidence="1" id="KW-0472">Membrane</keyword>
<dbReference type="InterPro" id="IPR009810">
    <property type="entry name" value="Nodulin_late_dom"/>
</dbReference>
<dbReference type="GO" id="GO:0046872">
    <property type="term" value="F:metal ion binding"/>
    <property type="evidence" value="ECO:0007669"/>
    <property type="project" value="InterPro"/>
</dbReference>
<evidence type="ECO:0000256" key="1">
    <source>
        <dbReference type="SAM" id="Phobius"/>
    </source>
</evidence>
<dbReference type="Pfam" id="PF07127">
    <property type="entry name" value="Nodulin_late"/>
    <property type="match status" value="1"/>
</dbReference>
<organism evidence="3 6">
    <name type="scientific">Medicago truncatula</name>
    <name type="common">Barrel medic</name>
    <name type="synonym">Medicago tribuloides</name>
    <dbReference type="NCBI Taxonomy" id="3880"/>
    <lineage>
        <taxon>Eukaryota</taxon>
        <taxon>Viridiplantae</taxon>
        <taxon>Streptophyta</taxon>
        <taxon>Embryophyta</taxon>
        <taxon>Tracheophyta</taxon>
        <taxon>Spermatophyta</taxon>
        <taxon>Magnoliopsida</taxon>
        <taxon>eudicotyledons</taxon>
        <taxon>Gunneridae</taxon>
        <taxon>Pentapetalae</taxon>
        <taxon>rosids</taxon>
        <taxon>fabids</taxon>
        <taxon>Fabales</taxon>
        <taxon>Fabaceae</taxon>
        <taxon>Papilionoideae</taxon>
        <taxon>50 kb inversion clade</taxon>
        <taxon>NPAAA clade</taxon>
        <taxon>Hologalegina</taxon>
        <taxon>IRL clade</taxon>
        <taxon>Trifolieae</taxon>
        <taxon>Medicago</taxon>
    </lineage>
</organism>
<dbReference type="HOGENOM" id="CLU_181053_6_1_1"/>
<evidence type="ECO:0000313" key="5">
    <source>
        <dbReference type="EnsemblPlants" id="KEH26529"/>
    </source>
</evidence>
<gene>
    <name evidence="3" type="ordered locus">MTR_6g464010</name>
    <name evidence="4" type="ORF">MtrunA17_Chr6g0474591</name>
</gene>
<keyword evidence="6" id="KW-1185">Reference proteome</keyword>
<feature type="domain" description="Late nodulin" evidence="2">
    <location>
        <begin position="4"/>
        <end position="55"/>
    </location>
</feature>
<dbReference type="Gramene" id="rna36498">
    <property type="protein sequence ID" value="RHN51926.1"/>
    <property type="gene ID" value="gene36498"/>
</dbReference>
<feature type="transmembrane region" description="Helical" evidence="1">
    <location>
        <begin position="7"/>
        <end position="24"/>
    </location>
</feature>
<dbReference type="EnsemblPlants" id="KEH26529">
    <property type="protein sequence ID" value="KEH26529"/>
    <property type="gene ID" value="MTR_6g464010"/>
</dbReference>
<keyword evidence="1" id="KW-0812">Transmembrane</keyword>
<evidence type="ECO:0000313" key="4">
    <source>
        <dbReference type="EMBL" id="RHN51926.1"/>
    </source>
</evidence>
<evidence type="ECO:0000313" key="3">
    <source>
        <dbReference type="EMBL" id="KEH26529.1"/>
    </source>
</evidence>
<evidence type="ECO:0000313" key="7">
    <source>
        <dbReference type="Proteomes" id="UP000265566"/>
    </source>
</evidence>
<reference evidence="7" key="4">
    <citation type="journal article" date="2018" name="Nat. Plants">
        <title>Whole-genome landscape of Medicago truncatula symbiotic genes.</title>
        <authorList>
            <person name="Pecrix Y."/>
            <person name="Staton S.E."/>
            <person name="Sallet E."/>
            <person name="Lelandais-Briere C."/>
            <person name="Moreau S."/>
            <person name="Carrere S."/>
            <person name="Blein T."/>
            <person name="Jardinaud M.F."/>
            <person name="Latrasse D."/>
            <person name="Zouine M."/>
            <person name="Zahm M."/>
            <person name="Kreplak J."/>
            <person name="Mayjonade B."/>
            <person name="Satge C."/>
            <person name="Perez M."/>
            <person name="Cauet S."/>
            <person name="Marande W."/>
            <person name="Chantry-Darmon C."/>
            <person name="Lopez-Roques C."/>
            <person name="Bouchez O."/>
            <person name="Berard A."/>
            <person name="Debelle F."/>
            <person name="Munos S."/>
            <person name="Bendahmane A."/>
            <person name="Berges H."/>
            <person name="Niebel A."/>
            <person name="Buitink J."/>
            <person name="Frugier F."/>
            <person name="Benhamed M."/>
            <person name="Crespi M."/>
            <person name="Gouzy J."/>
            <person name="Gamas P."/>
        </authorList>
    </citation>
    <scope>NUCLEOTIDE SEQUENCE [LARGE SCALE GENOMIC DNA]</scope>
    <source>
        <strain evidence="7">cv. Jemalong A17</strain>
    </source>
</reference>
<dbReference type="AlphaFoldDB" id="A0A072U9Q9"/>
<reference evidence="3 6" key="2">
    <citation type="journal article" date="2014" name="BMC Genomics">
        <title>An improved genome release (version Mt4.0) for the model legume Medicago truncatula.</title>
        <authorList>
            <person name="Tang H."/>
            <person name="Krishnakumar V."/>
            <person name="Bidwell S."/>
            <person name="Rosen B."/>
            <person name="Chan A."/>
            <person name="Zhou S."/>
            <person name="Gentzbittel L."/>
            <person name="Childs K.L."/>
            <person name="Yandell M."/>
            <person name="Gundlach H."/>
            <person name="Mayer K.F."/>
            <person name="Schwartz D.C."/>
            <person name="Town C.D."/>
        </authorList>
    </citation>
    <scope>GENOME REANNOTATION</scope>
    <source>
        <strain evidence="3">A17</strain>
        <strain evidence="5 6">cv. Jemalong A17</strain>
    </source>
</reference>
<accession>A0A072U9Q9</accession>
<keyword evidence="1" id="KW-1133">Transmembrane helix</keyword>
<proteinExistence type="predicted"/>
<evidence type="ECO:0000259" key="2">
    <source>
        <dbReference type="Pfam" id="PF07127"/>
    </source>
</evidence>
<name>A0A072U9Q9_MEDTR</name>
<dbReference type="Proteomes" id="UP000002051">
    <property type="component" value="Chromosome 6"/>
</dbReference>
<evidence type="ECO:0000313" key="6">
    <source>
        <dbReference type="Proteomes" id="UP000002051"/>
    </source>
</evidence>
<dbReference type="EMBL" id="PSQE01000006">
    <property type="protein sequence ID" value="RHN51926.1"/>
    <property type="molecule type" value="Genomic_DNA"/>
</dbReference>
<dbReference type="EMBL" id="CM001222">
    <property type="protein sequence ID" value="KEH26529.1"/>
    <property type="molecule type" value="Genomic_DNA"/>
</dbReference>
<reference evidence="5" key="3">
    <citation type="submission" date="2015-04" db="UniProtKB">
        <authorList>
            <consortium name="EnsemblPlants"/>
        </authorList>
    </citation>
    <scope>IDENTIFICATION</scope>
    <source>
        <strain evidence="5">cv. Jemalong A17</strain>
    </source>
</reference>
<dbReference type="Proteomes" id="UP000265566">
    <property type="component" value="Chromosome 6"/>
</dbReference>
<sequence length="60" mass="6965">MKNMVHILVFIYSWVIFMYLFLVVTSKTPFICVSDKECPTASYPLVCKCIDNFCHVLIAE</sequence>
<reference evidence="4" key="5">
    <citation type="journal article" date="2018" name="Nat. Plants">
        <title>Whole-genome landscape of Medicago truncatula symbiotic genes.</title>
        <authorList>
            <person name="Pecrix Y."/>
            <person name="Gamas P."/>
            <person name="Carrere S."/>
        </authorList>
    </citation>
    <scope>NUCLEOTIDE SEQUENCE</scope>
    <source>
        <tissue evidence="4">Leaves</tissue>
    </source>
</reference>
<reference evidence="3 6" key="1">
    <citation type="journal article" date="2011" name="Nature">
        <title>The Medicago genome provides insight into the evolution of rhizobial symbioses.</title>
        <authorList>
            <person name="Young N.D."/>
            <person name="Debelle F."/>
            <person name="Oldroyd G.E."/>
            <person name="Geurts R."/>
            <person name="Cannon S.B."/>
            <person name="Udvardi M.K."/>
            <person name="Benedito V.A."/>
            <person name="Mayer K.F."/>
            <person name="Gouzy J."/>
            <person name="Schoof H."/>
            <person name="Van de Peer Y."/>
            <person name="Proost S."/>
            <person name="Cook D.R."/>
            <person name="Meyers B.C."/>
            <person name="Spannagl M."/>
            <person name="Cheung F."/>
            <person name="De Mita S."/>
            <person name="Krishnakumar V."/>
            <person name="Gundlach H."/>
            <person name="Zhou S."/>
            <person name="Mudge J."/>
            <person name="Bharti A.K."/>
            <person name="Murray J.D."/>
            <person name="Naoumkina M.A."/>
            <person name="Rosen B."/>
            <person name="Silverstein K.A."/>
            <person name="Tang H."/>
            <person name="Rombauts S."/>
            <person name="Zhao P.X."/>
            <person name="Zhou P."/>
            <person name="Barbe V."/>
            <person name="Bardou P."/>
            <person name="Bechner M."/>
            <person name="Bellec A."/>
            <person name="Berger A."/>
            <person name="Berges H."/>
            <person name="Bidwell S."/>
            <person name="Bisseling T."/>
            <person name="Choisne N."/>
            <person name="Couloux A."/>
            <person name="Denny R."/>
            <person name="Deshpande S."/>
            <person name="Dai X."/>
            <person name="Doyle J.J."/>
            <person name="Dudez A.M."/>
            <person name="Farmer A.D."/>
            <person name="Fouteau S."/>
            <person name="Franken C."/>
            <person name="Gibelin C."/>
            <person name="Gish J."/>
            <person name="Goldstein S."/>
            <person name="Gonzalez A.J."/>
            <person name="Green P.J."/>
            <person name="Hallab A."/>
            <person name="Hartog M."/>
            <person name="Hua A."/>
            <person name="Humphray S.J."/>
            <person name="Jeong D.H."/>
            <person name="Jing Y."/>
            <person name="Jocker A."/>
            <person name="Kenton S.M."/>
            <person name="Kim D.J."/>
            <person name="Klee K."/>
            <person name="Lai H."/>
            <person name="Lang C."/>
            <person name="Lin S."/>
            <person name="Macmil S.L."/>
            <person name="Magdelenat G."/>
            <person name="Matthews L."/>
            <person name="McCorrison J."/>
            <person name="Monaghan E.L."/>
            <person name="Mun J.H."/>
            <person name="Najar F.Z."/>
            <person name="Nicholson C."/>
            <person name="Noirot C."/>
            <person name="O'Bleness M."/>
            <person name="Paule C.R."/>
            <person name="Poulain J."/>
            <person name="Prion F."/>
            <person name="Qin B."/>
            <person name="Qu C."/>
            <person name="Retzel E.F."/>
            <person name="Riddle C."/>
            <person name="Sallet E."/>
            <person name="Samain S."/>
            <person name="Samson N."/>
            <person name="Sanders I."/>
            <person name="Saurat O."/>
            <person name="Scarpelli C."/>
            <person name="Schiex T."/>
            <person name="Segurens B."/>
            <person name="Severin A.J."/>
            <person name="Sherrier D.J."/>
            <person name="Shi R."/>
            <person name="Sims S."/>
            <person name="Singer S.R."/>
            <person name="Sinharoy S."/>
            <person name="Sterck L."/>
            <person name="Viollet A."/>
            <person name="Wang B.B."/>
            <person name="Wang K."/>
            <person name="Wang M."/>
            <person name="Wang X."/>
            <person name="Warfsmann J."/>
            <person name="Weissenbach J."/>
            <person name="White D.D."/>
            <person name="White J.D."/>
            <person name="Wiley G.B."/>
            <person name="Wincker P."/>
            <person name="Xing Y."/>
            <person name="Yang L."/>
            <person name="Yao Z."/>
            <person name="Ying F."/>
            <person name="Zhai J."/>
            <person name="Zhou L."/>
            <person name="Zuber A."/>
            <person name="Denarie J."/>
            <person name="Dixon R.A."/>
            <person name="May G.D."/>
            <person name="Schwartz D.C."/>
            <person name="Rogers J."/>
            <person name="Quetier F."/>
            <person name="Town C.D."/>
            <person name="Roe B.A."/>
        </authorList>
    </citation>
    <scope>NUCLEOTIDE SEQUENCE [LARGE SCALE GENOMIC DNA]</scope>
    <source>
        <strain evidence="3">A17</strain>
        <strain evidence="5 6">cv. Jemalong A17</strain>
    </source>
</reference>